<sequence>SFDSASLPGELEIIPNQTKKNLDYLPAGNPSEPRRAEPVRPPTVFQSPASETLVA</sequence>
<keyword evidence="3" id="KW-1185">Reference proteome</keyword>
<dbReference type="Proteomes" id="UP001476798">
    <property type="component" value="Unassembled WGS sequence"/>
</dbReference>
<proteinExistence type="predicted"/>
<evidence type="ECO:0000256" key="1">
    <source>
        <dbReference type="SAM" id="MobiDB-lite"/>
    </source>
</evidence>
<reference evidence="2 3" key="1">
    <citation type="submission" date="2021-06" db="EMBL/GenBank/DDBJ databases">
        <authorList>
            <person name="Palmer J.M."/>
        </authorList>
    </citation>
    <scope>NUCLEOTIDE SEQUENCE [LARGE SCALE GENOMIC DNA]</scope>
    <source>
        <strain evidence="2 3">GA_2019</strain>
        <tissue evidence="2">Muscle</tissue>
    </source>
</reference>
<protein>
    <submittedName>
        <fullName evidence="2">Uncharacterized protein</fullName>
    </submittedName>
</protein>
<comment type="caution">
    <text evidence="2">The sequence shown here is derived from an EMBL/GenBank/DDBJ whole genome shotgun (WGS) entry which is preliminary data.</text>
</comment>
<dbReference type="EMBL" id="JAHRIO010032072">
    <property type="protein sequence ID" value="MEQ2169103.1"/>
    <property type="molecule type" value="Genomic_DNA"/>
</dbReference>
<feature type="compositionally biased region" description="Polar residues" evidence="1">
    <location>
        <begin position="44"/>
        <end position="55"/>
    </location>
</feature>
<feature type="region of interest" description="Disordered" evidence="1">
    <location>
        <begin position="1"/>
        <end position="55"/>
    </location>
</feature>
<accession>A0ABV0NCI4</accession>
<gene>
    <name evidence="2" type="ORF">GOODEAATRI_021402</name>
</gene>
<organism evidence="2 3">
    <name type="scientific">Goodea atripinnis</name>
    <dbReference type="NCBI Taxonomy" id="208336"/>
    <lineage>
        <taxon>Eukaryota</taxon>
        <taxon>Metazoa</taxon>
        <taxon>Chordata</taxon>
        <taxon>Craniata</taxon>
        <taxon>Vertebrata</taxon>
        <taxon>Euteleostomi</taxon>
        <taxon>Actinopterygii</taxon>
        <taxon>Neopterygii</taxon>
        <taxon>Teleostei</taxon>
        <taxon>Neoteleostei</taxon>
        <taxon>Acanthomorphata</taxon>
        <taxon>Ovalentaria</taxon>
        <taxon>Atherinomorphae</taxon>
        <taxon>Cyprinodontiformes</taxon>
        <taxon>Goodeidae</taxon>
        <taxon>Goodea</taxon>
    </lineage>
</organism>
<evidence type="ECO:0000313" key="2">
    <source>
        <dbReference type="EMBL" id="MEQ2169103.1"/>
    </source>
</evidence>
<feature type="non-terminal residue" evidence="2">
    <location>
        <position position="1"/>
    </location>
</feature>
<evidence type="ECO:0000313" key="3">
    <source>
        <dbReference type="Proteomes" id="UP001476798"/>
    </source>
</evidence>
<name>A0ABV0NCI4_9TELE</name>